<evidence type="ECO:0000256" key="1">
    <source>
        <dbReference type="SAM" id="MobiDB-lite"/>
    </source>
</evidence>
<evidence type="ECO:0000313" key="3">
    <source>
        <dbReference type="Proteomes" id="UP000062973"/>
    </source>
</evidence>
<dbReference type="KEGG" id="amq:AMETH_0703"/>
<reference evidence="2 3" key="1">
    <citation type="submission" date="2014-07" db="EMBL/GenBank/DDBJ databases">
        <title>Whole Genome Sequence of the Amycolatopsis methanolica 239.</title>
        <authorList>
            <person name="Tang B."/>
        </authorList>
    </citation>
    <scope>NUCLEOTIDE SEQUENCE [LARGE SCALE GENOMIC DNA]</scope>
    <source>
        <strain evidence="2 3">239</strain>
    </source>
</reference>
<proteinExistence type="predicted"/>
<dbReference type="PATRIC" id="fig|1068978.7.peg.735"/>
<protein>
    <submittedName>
        <fullName evidence="2">Uncharacterized protein</fullName>
    </submittedName>
</protein>
<gene>
    <name evidence="2" type="ORF">AMETH_0703</name>
</gene>
<dbReference type="AlphaFoldDB" id="A0A076MPM8"/>
<sequence>MSEFQTKLDAIAAERVARQDLMGRRVATSLAESQARAGDLTREAAATVQRLAEQAARTRTAAGWELPEKADPNASLGMDFEDPEMATEPTNRHAPPPEPQARRGRHARPDEPEDDYSTKDWLG</sequence>
<accession>A0A076MPM8</accession>
<organism evidence="2 3">
    <name type="scientific">Amycolatopsis methanolica 239</name>
    <dbReference type="NCBI Taxonomy" id="1068978"/>
    <lineage>
        <taxon>Bacteria</taxon>
        <taxon>Bacillati</taxon>
        <taxon>Actinomycetota</taxon>
        <taxon>Actinomycetes</taxon>
        <taxon>Pseudonocardiales</taxon>
        <taxon>Pseudonocardiaceae</taxon>
        <taxon>Amycolatopsis</taxon>
        <taxon>Amycolatopsis methanolica group</taxon>
    </lineage>
</organism>
<name>A0A076MPM8_AMYME</name>
<feature type="region of interest" description="Disordered" evidence="1">
    <location>
        <begin position="51"/>
        <end position="123"/>
    </location>
</feature>
<dbReference type="RefSeq" id="WP_017986655.1">
    <property type="nucleotide sequence ID" value="NZ_AQUL01000001.1"/>
</dbReference>
<evidence type="ECO:0000313" key="2">
    <source>
        <dbReference type="EMBL" id="AIJ20795.1"/>
    </source>
</evidence>
<dbReference type="STRING" id="1068978.AMETH_0703"/>
<dbReference type="HOGENOM" id="CLU_2010461_0_0_11"/>
<dbReference type="Proteomes" id="UP000062973">
    <property type="component" value="Chromosome"/>
</dbReference>
<dbReference type="OrthoDB" id="9912055at2"/>
<keyword evidence="3" id="KW-1185">Reference proteome</keyword>
<dbReference type="EMBL" id="CP009110">
    <property type="protein sequence ID" value="AIJ20795.1"/>
    <property type="molecule type" value="Genomic_DNA"/>
</dbReference>